<dbReference type="AlphaFoldDB" id="A0A1Y0AYR0"/>
<gene>
    <name evidence="2" type="ORF">AEK19_MT0631</name>
</gene>
<accession>A0A1Y0AYR0</accession>
<evidence type="ECO:0000313" key="2">
    <source>
        <dbReference type="EMBL" id="ART30296.1"/>
    </source>
</evidence>
<proteinExistence type="predicted"/>
<keyword evidence="2" id="KW-0496">Mitochondrion</keyword>
<name>A0A1Y0AYR0_9LAMI</name>
<geneLocation type="mitochondrion" evidence="2"/>
<reference evidence="2" key="1">
    <citation type="submission" date="2017-03" db="EMBL/GenBank/DDBJ databases">
        <title>The mitochondrial genome of the carnivorous plant Utricularia reniformis (Lentibulariaceae): structure, comparative analysis and evolutionary landmarks.</title>
        <authorList>
            <person name="Silva S.R."/>
            <person name="Alvarenga D.O."/>
            <person name="Michael T.P."/>
            <person name="Miranda V.F.O."/>
            <person name="Varani A.M."/>
        </authorList>
    </citation>
    <scope>NUCLEOTIDE SEQUENCE</scope>
</reference>
<protein>
    <submittedName>
        <fullName evidence="2">Uncharacterized protein</fullName>
    </submittedName>
</protein>
<feature type="compositionally biased region" description="Polar residues" evidence="1">
    <location>
        <begin position="11"/>
        <end position="24"/>
    </location>
</feature>
<dbReference type="EMBL" id="KY774314">
    <property type="protein sequence ID" value="ART30296.1"/>
    <property type="molecule type" value="Genomic_DNA"/>
</dbReference>
<organism evidence="2">
    <name type="scientific">Utricularia reniformis</name>
    <dbReference type="NCBI Taxonomy" id="192314"/>
    <lineage>
        <taxon>Eukaryota</taxon>
        <taxon>Viridiplantae</taxon>
        <taxon>Streptophyta</taxon>
        <taxon>Embryophyta</taxon>
        <taxon>Tracheophyta</taxon>
        <taxon>Spermatophyta</taxon>
        <taxon>Magnoliopsida</taxon>
        <taxon>eudicotyledons</taxon>
        <taxon>Gunneridae</taxon>
        <taxon>Pentapetalae</taxon>
        <taxon>asterids</taxon>
        <taxon>lamiids</taxon>
        <taxon>Lamiales</taxon>
        <taxon>Lentibulariaceae</taxon>
        <taxon>Utricularia</taxon>
    </lineage>
</organism>
<sequence length="101" mass="11215">MKSAYHLARSMKTQHISTTSSEGEAQQDFLEKTLEARLAKQILPAGECYAKRHILVENTACAFCGADLTRAYFSTMLFFEASMGAIGFKMEHPLFMDGTPS</sequence>
<evidence type="ECO:0000256" key="1">
    <source>
        <dbReference type="SAM" id="MobiDB-lite"/>
    </source>
</evidence>
<feature type="region of interest" description="Disordered" evidence="1">
    <location>
        <begin position="1"/>
        <end position="24"/>
    </location>
</feature>